<dbReference type="RefSeq" id="WP_154768841.1">
    <property type="nucleotide sequence ID" value="NZ_WLYK01000005.1"/>
</dbReference>
<dbReference type="InterPro" id="IPR001874">
    <property type="entry name" value="DHquinase_II"/>
</dbReference>
<feature type="active site" description="Proton donor" evidence="7">
    <location>
        <position position="115"/>
    </location>
</feature>
<evidence type="ECO:0000256" key="1">
    <source>
        <dbReference type="ARBA" id="ARBA00001864"/>
    </source>
</evidence>
<comment type="caution">
    <text evidence="9">The sequence shown here is derived from an EMBL/GenBank/DDBJ whole genome shotgun (WGS) entry which is preliminary data.</text>
</comment>
<evidence type="ECO:0000256" key="8">
    <source>
        <dbReference type="PIRSR" id="PIRSR001399-3"/>
    </source>
</evidence>
<evidence type="ECO:0000256" key="2">
    <source>
        <dbReference type="ARBA" id="ARBA00004902"/>
    </source>
</evidence>
<keyword evidence="10" id="KW-1185">Reference proteome</keyword>
<evidence type="ECO:0000256" key="4">
    <source>
        <dbReference type="ARBA" id="ARBA00011193"/>
    </source>
</evidence>
<dbReference type="AlphaFoldDB" id="A0A7K1FL50"/>
<dbReference type="SUPFAM" id="SSF52304">
    <property type="entry name" value="Type II 3-dehydroquinate dehydratase"/>
    <property type="match status" value="1"/>
</dbReference>
<evidence type="ECO:0000313" key="9">
    <source>
        <dbReference type="EMBL" id="MTD14826.1"/>
    </source>
</evidence>
<dbReference type="UniPathway" id="UPA00053">
    <property type="reaction ID" value="UER00086"/>
</dbReference>
<dbReference type="InterPro" id="IPR036441">
    <property type="entry name" value="DHquinase_II_sf"/>
</dbReference>
<name>A0A7K1FL50_9ACTN</name>
<evidence type="ECO:0000313" key="10">
    <source>
        <dbReference type="Proteomes" id="UP000460221"/>
    </source>
</evidence>
<evidence type="ECO:0000256" key="6">
    <source>
        <dbReference type="ARBA" id="ARBA00023239"/>
    </source>
</evidence>
<protein>
    <recommendedName>
        <fullName evidence="5">3-dehydroquinate dehydratase</fullName>
        <ecNumber evidence="5">4.2.1.10</ecNumber>
    </recommendedName>
</protein>
<evidence type="ECO:0000256" key="3">
    <source>
        <dbReference type="ARBA" id="ARBA00011037"/>
    </source>
</evidence>
<dbReference type="PANTHER" id="PTHR21272">
    <property type="entry name" value="CATABOLIC 3-DEHYDROQUINASE"/>
    <property type="match status" value="1"/>
</dbReference>
<accession>A0A7K1FL50</accession>
<gene>
    <name evidence="9" type="ORF">GIS00_12830</name>
</gene>
<comment type="subunit">
    <text evidence="4">Homododecamer.</text>
</comment>
<comment type="similarity">
    <text evidence="3">Belongs to the type-II 3-dehydroquinase family.</text>
</comment>
<dbReference type="PANTHER" id="PTHR21272:SF3">
    <property type="entry name" value="CATABOLIC 3-DEHYDROQUINASE"/>
    <property type="match status" value="1"/>
</dbReference>
<feature type="active site" description="Proton acceptor" evidence="7">
    <location>
        <position position="37"/>
    </location>
</feature>
<proteinExistence type="inferred from homology"/>
<feature type="site" description="Transition state stabilizer" evidence="8">
    <location>
        <position position="32"/>
    </location>
</feature>
<keyword evidence="6" id="KW-0456">Lyase</keyword>
<evidence type="ECO:0000256" key="7">
    <source>
        <dbReference type="PIRSR" id="PIRSR001399-1"/>
    </source>
</evidence>
<comment type="pathway">
    <text evidence="2">Metabolic intermediate biosynthesis; chorismate biosynthesis; chorismate from D-erythrose 4-phosphate and phosphoenolpyruvate: step 3/7.</text>
</comment>
<dbReference type="GO" id="GO:0003855">
    <property type="term" value="F:3-dehydroquinate dehydratase activity"/>
    <property type="evidence" value="ECO:0007669"/>
    <property type="project" value="UniProtKB-EC"/>
</dbReference>
<organism evidence="9 10">
    <name type="scientific">Nakamurella alba</name>
    <dbReference type="NCBI Taxonomy" id="2665158"/>
    <lineage>
        <taxon>Bacteria</taxon>
        <taxon>Bacillati</taxon>
        <taxon>Actinomycetota</taxon>
        <taxon>Actinomycetes</taxon>
        <taxon>Nakamurellales</taxon>
        <taxon>Nakamurellaceae</taxon>
        <taxon>Nakamurella</taxon>
    </lineage>
</organism>
<dbReference type="EMBL" id="WLYK01000005">
    <property type="protein sequence ID" value="MTD14826.1"/>
    <property type="molecule type" value="Genomic_DNA"/>
</dbReference>
<dbReference type="Proteomes" id="UP000460221">
    <property type="component" value="Unassembled WGS sequence"/>
</dbReference>
<dbReference type="Gene3D" id="3.40.50.9100">
    <property type="entry name" value="Dehydroquinase, class II"/>
    <property type="match status" value="1"/>
</dbReference>
<evidence type="ECO:0000256" key="5">
    <source>
        <dbReference type="ARBA" id="ARBA00012060"/>
    </source>
</evidence>
<dbReference type="Pfam" id="PF01220">
    <property type="entry name" value="DHquinase_II"/>
    <property type="match status" value="1"/>
</dbReference>
<dbReference type="GO" id="GO:0019631">
    <property type="term" value="P:quinate catabolic process"/>
    <property type="evidence" value="ECO:0007669"/>
    <property type="project" value="TreeGrafter"/>
</dbReference>
<sequence>MTTVLDSFRPDGARRWRIGVIDGPNMPNLGNRSQKIYGPIRSLADLQDLVRRTADDLGVTVTPFASNHEGEILDFIHATAKDVDGWIINPAGLTTYGEATRHALDDTTKPVVEVHFSNTMRHFAEVAPHYGQQTSRFTYTATGLVMGLRQYSYLGALLALTLALDDDDFLAGGTRRH</sequence>
<reference evidence="9 10" key="1">
    <citation type="submission" date="2019-11" db="EMBL/GenBank/DDBJ databases">
        <authorList>
            <person name="Jiang L.-Q."/>
        </authorList>
    </citation>
    <scope>NUCLEOTIDE SEQUENCE [LARGE SCALE GENOMIC DNA]</scope>
    <source>
        <strain evidence="9 10">YIM 132087</strain>
    </source>
</reference>
<dbReference type="GO" id="GO:0009423">
    <property type="term" value="P:chorismate biosynthetic process"/>
    <property type="evidence" value="ECO:0007669"/>
    <property type="project" value="UniProtKB-UniPathway"/>
</dbReference>
<dbReference type="PIRSF" id="PIRSF001399">
    <property type="entry name" value="DHquinase_II"/>
    <property type="match status" value="1"/>
</dbReference>
<dbReference type="EC" id="4.2.1.10" evidence="5"/>
<comment type="catalytic activity">
    <reaction evidence="1">
        <text>3-dehydroquinate = 3-dehydroshikimate + H2O</text>
        <dbReference type="Rhea" id="RHEA:21096"/>
        <dbReference type="ChEBI" id="CHEBI:15377"/>
        <dbReference type="ChEBI" id="CHEBI:16630"/>
        <dbReference type="ChEBI" id="CHEBI:32364"/>
        <dbReference type="EC" id="4.2.1.10"/>
    </reaction>
</comment>